<evidence type="ECO:0000259" key="2">
    <source>
        <dbReference type="Pfam" id="PF15644"/>
    </source>
</evidence>
<feature type="domain" description="Tox-PL" evidence="2">
    <location>
        <begin position="102"/>
        <end position="201"/>
    </location>
</feature>
<keyword evidence="4" id="KW-1185">Reference proteome</keyword>
<evidence type="ECO:0000313" key="4">
    <source>
        <dbReference type="Proteomes" id="UP000606194"/>
    </source>
</evidence>
<protein>
    <recommendedName>
        <fullName evidence="2">Tox-PL domain-containing protein</fullName>
    </recommendedName>
</protein>
<feature type="compositionally biased region" description="Low complexity" evidence="1">
    <location>
        <begin position="76"/>
        <end position="89"/>
    </location>
</feature>
<reference evidence="3" key="2">
    <citation type="submission" date="2020-09" db="EMBL/GenBank/DDBJ databases">
        <authorList>
            <person name="Sun Q."/>
            <person name="Ohkuma M."/>
        </authorList>
    </citation>
    <scope>NUCLEOTIDE SEQUENCE</scope>
    <source>
        <strain evidence="3">JCM 4386</strain>
    </source>
</reference>
<feature type="region of interest" description="Disordered" evidence="1">
    <location>
        <begin position="67"/>
        <end position="99"/>
    </location>
</feature>
<accession>A0A918FWZ1</accession>
<evidence type="ECO:0000313" key="3">
    <source>
        <dbReference type="EMBL" id="GGR97937.1"/>
    </source>
</evidence>
<dbReference type="RefSeq" id="WP_190150723.1">
    <property type="nucleotide sequence ID" value="NZ_BMTL01000016.1"/>
</dbReference>
<gene>
    <name evidence="3" type="ORF">GCM10010269_41030</name>
</gene>
<dbReference type="AlphaFoldDB" id="A0A918FWZ1"/>
<sequence>MADLTDPARRAAAWLRLTYGDLVEPATTHPVHETDTAWMLSCRALPQPGYPRTPMLAASVVVPKDGSSPFHPAPADPLADLAPPASPAEAADRAQGQPRRINVRGRVVALHAALCGAPACPLPWRPSDEAPGWVARLKRRYFTDFVRTPADTWDDVIKAMSETGPETRGVIWLRREIGGHEATGNLLYAHNNNRRVVFLDAVTSSLARLDTSHVRELTLLRALPTRPG</sequence>
<dbReference type="InterPro" id="IPR028908">
    <property type="entry name" value="Tox-PL_dom"/>
</dbReference>
<dbReference type="EMBL" id="BMTL01000016">
    <property type="protein sequence ID" value="GGR97937.1"/>
    <property type="molecule type" value="Genomic_DNA"/>
</dbReference>
<name>A0A918FWZ1_9ACTN</name>
<organism evidence="3 4">
    <name type="scientific">Streptomyces humidus</name>
    <dbReference type="NCBI Taxonomy" id="52259"/>
    <lineage>
        <taxon>Bacteria</taxon>
        <taxon>Bacillati</taxon>
        <taxon>Actinomycetota</taxon>
        <taxon>Actinomycetes</taxon>
        <taxon>Kitasatosporales</taxon>
        <taxon>Streptomycetaceae</taxon>
        <taxon>Streptomyces</taxon>
    </lineage>
</organism>
<proteinExistence type="predicted"/>
<evidence type="ECO:0000256" key="1">
    <source>
        <dbReference type="SAM" id="MobiDB-lite"/>
    </source>
</evidence>
<dbReference type="Pfam" id="PF15644">
    <property type="entry name" value="Gln_amidase"/>
    <property type="match status" value="1"/>
</dbReference>
<dbReference type="Proteomes" id="UP000606194">
    <property type="component" value="Unassembled WGS sequence"/>
</dbReference>
<comment type="caution">
    <text evidence="3">The sequence shown here is derived from an EMBL/GenBank/DDBJ whole genome shotgun (WGS) entry which is preliminary data.</text>
</comment>
<reference evidence="3" key="1">
    <citation type="journal article" date="2014" name="Int. J. Syst. Evol. Microbiol.">
        <title>Complete genome sequence of Corynebacterium casei LMG S-19264T (=DSM 44701T), isolated from a smear-ripened cheese.</title>
        <authorList>
            <consortium name="US DOE Joint Genome Institute (JGI-PGF)"/>
            <person name="Walter F."/>
            <person name="Albersmeier A."/>
            <person name="Kalinowski J."/>
            <person name="Ruckert C."/>
        </authorList>
    </citation>
    <scope>NUCLEOTIDE SEQUENCE</scope>
    <source>
        <strain evidence="3">JCM 4386</strain>
    </source>
</reference>